<evidence type="ECO:0000256" key="1">
    <source>
        <dbReference type="ARBA" id="ARBA00004434"/>
    </source>
</evidence>
<feature type="compositionally biased region" description="Basic residues" evidence="12">
    <location>
        <begin position="644"/>
        <end position="659"/>
    </location>
</feature>
<feature type="compositionally biased region" description="Basic and acidic residues" evidence="12">
    <location>
        <begin position="695"/>
        <end position="711"/>
    </location>
</feature>
<organism evidence="16 17">
    <name type="scientific">Sporothrix curviconia</name>
    <dbReference type="NCBI Taxonomy" id="1260050"/>
    <lineage>
        <taxon>Eukaryota</taxon>
        <taxon>Fungi</taxon>
        <taxon>Dikarya</taxon>
        <taxon>Ascomycota</taxon>
        <taxon>Pezizomycotina</taxon>
        <taxon>Sordariomycetes</taxon>
        <taxon>Sordariomycetidae</taxon>
        <taxon>Ophiostomatales</taxon>
        <taxon>Ophiostomataceae</taxon>
        <taxon>Sporothrix</taxon>
    </lineage>
</organism>
<evidence type="ECO:0000256" key="4">
    <source>
        <dbReference type="ARBA" id="ARBA00022741"/>
    </source>
</evidence>
<comment type="subcellular location">
    <subcellularLocation>
        <location evidence="1">Mitochondrion inner membrane</location>
        <topology evidence="1">Single-pass membrane protein</topology>
    </subcellularLocation>
</comment>
<feature type="compositionally biased region" description="Acidic residues" evidence="12">
    <location>
        <begin position="149"/>
        <end position="172"/>
    </location>
</feature>
<feature type="domain" description="AAA+ ATPase" evidence="14">
    <location>
        <begin position="326"/>
        <end position="528"/>
    </location>
</feature>
<dbReference type="InterPro" id="IPR003959">
    <property type="entry name" value="ATPase_AAA_core"/>
</dbReference>
<dbReference type="InterPro" id="IPR027417">
    <property type="entry name" value="P-loop_NTPase"/>
</dbReference>
<dbReference type="PROSITE" id="PS00674">
    <property type="entry name" value="AAA"/>
    <property type="match status" value="1"/>
</dbReference>
<dbReference type="PANTHER" id="PTHR23070">
    <property type="entry name" value="BCS1 AAA-TYPE ATPASE"/>
    <property type="match status" value="1"/>
</dbReference>
<feature type="region of interest" description="Disordered" evidence="12">
    <location>
        <begin position="393"/>
        <end position="474"/>
    </location>
</feature>
<feature type="compositionally biased region" description="Basic and acidic residues" evidence="12">
    <location>
        <begin position="445"/>
        <end position="459"/>
    </location>
</feature>
<sequence>MASNASCNTMADPPATASRASDPFASQSSAPSAALLDFFFPGLSVFTGALQRYLHIDLNYYFPLLMFLGGVTFAWNYFSNYLYTQLENHFMSTVEIRYDDEVYNMLMTWVACQPFAQNARRFVVNTMVGSRSWSVWELQYEERRRNAYDSEDEGGDSSDDDGANGEGAEEGAVDTSPEGLQKKKKQRKALSYTPTFGTYYFWFRGSLLVFSRTQSRDNASISSDQRETVSVSCFGRNPAVLKDLLLETRRMYMRRDVHKTVIYRGSSSGGKYRVGEPTWLRCMARNPRPLSTVILNDKVKADLVADVADYLDPATRRWYANRGIPYRRGYLLYGPPGTGKSSLSVSLAGHFNMNIYIVSLNGVAATEETLAVLFNDLPRRCIVLLEDIDTAGLTHTRGSSSDDKDKDGKDGDGDDDNDDDDSDSDSDSSDSSDSSEGEGGEVDENGEKKKVAEGDKTDATESTSKSKSSKDKDKAGRLSLSGLLNILDGVASQEGRILIMTTNHVEKLDKALIRPGRVDMLVKFDRADRLMVQALFQSIFATLEGDSVPTNVGGGKGGKNGKNSRKKTEEDLAAIAAEKAAAAARLDALAEEFASIIPALTFSPAELQGFLLKHKRDPAGAVAGAAAWVTTARAAQDKAEKRNERKKAKAAAKEARKKQKEKEKKEKKAADKAAAKAKKEKEEAALAKKKAARKLLLEKKEKKAKKNKEASTDMDGTSSDFSDSDVESDSDIDVDVSSADNADSNDISIDYSSDTDSEAEREKQKKKRKEKKEKKELLKKRKRRQQQQQQEKLERQERQERQKRNKSRTTDAVPCSSSAAAAPPTMAPSSSSASTMTVTAKPEAPVSSASSSADLSDRSGAASDTSKATTADSNVSDGEATKAAAKMDVAEAVEASV</sequence>
<evidence type="ECO:0000256" key="10">
    <source>
        <dbReference type="ARBA" id="ARBA00023136"/>
    </source>
</evidence>
<keyword evidence="7" id="KW-0067">ATP-binding</keyword>
<evidence type="ECO:0000256" key="3">
    <source>
        <dbReference type="ARBA" id="ARBA00022692"/>
    </source>
</evidence>
<keyword evidence="6" id="KW-0378">Hydrolase</keyword>
<comment type="caution">
    <text evidence="16">The sequence shown here is derived from an EMBL/GenBank/DDBJ whole genome shotgun (WGS) entry which is preliminary data.</text>
</comment>
<keyword evidence="9" id="KW-0496">Mitochondrion</keyword>
<feature type="compositionally biased region" description="Low complexity" evidence="12">
    <location>
        <begin position="847"/>
        <end position="873"/>
    </location>
</feature>
<evidence type="ECO:0000256" key="12">
    <source>
        <dbReference type="SAM" id="MobiDB-lite"/>
    </source>
</evidence>
<keyword evidence="17" id="KW-1185">Reference proteome</keyword>
<feature type="domain" description="BCS1 N-terminal" evidence="15">
    <location>
        <begin position="66"/>
        <end position="293"/>
    </location>
</feature>
<feature type="compositionally biased region" description="Acidic residues" evidence="12">
    <location>
        <begin position="722"/>
        <end position="734"/>
    </location>
</feature>
<dbReference type="EMBL" id="CAWUHB010000045">
    <property type="protein sequence ID" value="CAK7228663.1"/>
    <property type="molecule type" value="Genomic_DNA"/>
</dbReference>
<keyword evidence="5" id="KW-0999">Mitochondrion inner membrane</keyword>
<evidence type="ECO:0000256" key="8">
    <source>
        <dbReference type="ARBA" id="ARBA00022989"/>
    </source>
</evidence>
<dbReference type="Gene3D" id="3.40.50.300">
    <property type="entry name" value="P-loop containing nucleotide triphosphate hydrolases"/>
    <property type="match status" value="1"/>
</dbReference>
<evidence type="ECO:0000256" key="11">
    <source>
        <dbReference type="ARBA" id="ARBA00048778"/>
    </source>
</evidence>
<comment type="catalytic activity">
    <reaction evidence="11">
        <text>ATP + H2O = ADP + phosphate + H(+)</text>
        <dbReference type="Rhea" id="RHEA:13065"/>
        <dbReference type="ChEBI" id="CHEBI:15377"/>
        <dbReference type="ChEBI" id="CHEBI:15378"/>
        <dbReference type="ChEBI" id="CHEBI:30616"/>
        <dbReference type="ChEBI" id="CHEBI:43474"/>
        <dbReference type="ChEBI" id="CHEBI:456216"/>
    </reaction>
    <physiologicalReaction direction="left-to-right" evidence="11">
        <dbReference type="Rhea" id="RHEA:13066"/>
    </physiologicalReaction>
</comment>
<dbReference type="Pfam" id="PF00004">
    <property type="entry name" value="AAA"/>
    <property type="match status" value="2"/>
</dbReference>
<keyword evidence="8 13" id="KW-1133">Transmembrane helix</keyword>
<feature type="compositionally biased region" description="Basic and acidic residues" evidence="12">
    <location>
        <begin position="791"/>
        <end position="802"/>
    </location>
</feature>
<dbReference type="Pfam" id="PF25426">
    <property type="entry name" value="AAA_lid_BCS1"/>
    <property type="match status" value="1"/>
</dbReference>
<dbReference type="Proteomes" id="UP001642405">
    <property type="component" value="Unassembled WGS sequence"/>
</dbReference>
<evidence type="ECO:0000313" key="16">
    <source>
        <dbReference type="EMBL" id="CAK7228663.1"/>
    </source>
</evidence>
<keyword evidence="4" id="KW-0547">Nucleotide-binding</keyword>
<evidence type="ECO:0000256" key="7">
    <source>
        <dbReference type="ARBA" id="ARBA00022840"/>
    </source>
</evidence>
<evidence type="ECO:0000256" key="5">
    <source>
        <dbReference type="ARBA" id="ARBA00022792"/>
    </source>
</evidence>
<dbReference type="SUPFAM" id="SSF52540">
    <property type="entry name" value="P-loop containing nucleoside triphosphate hydrolases"/>
    <property type="match status" value="1"/>
</dbReference>
<accession>A0ABP0CA24</accession>
<dbReference type="Pfam" id="PF08740">
    <property type="entry name" value="BCS1_N"/>
    <property type="match status" value="1"/>
</dbReference>
<dbReference type="SMART" id="SM01024">
    <property type="entry name" value="BCS1_N"/>
    <property type="match status" value="1"/>
</dbReference>
<dbReference type="InterPro" id="IPR003593">
    <property type="entry name" value="AAA+_ATPase"/>
</dbReference>
<evidence type="ECO:0000313" key="17">
    <source>
        <dbReference type="Proteomes" id="UP001642405"/>
    </source>
</evidence>
<gene>
    <name evidence="16" type="ORF">SCUCBS95973_006954</name>
</gene>
<reference evidence="16 17" key="1">
    <citation type="submission" date="2024-01" db="EMBL/GenBank/DDBJ databases">
        <authorList>
            <person name="Allen C."/>
            <person name="Tagirdzhanova G."/>
        </authorList>
    </citation>
    <scope>NUCLEOTIDE SEQUENCE [LARGE SCALE GENOMIC DNA]</scope>
</reference>
<dbReference type="InterPro" id="IPR057495">
    <property type="entry name" value="AAA_lid_BCS1"/>
</dbReference>
<dbReference type="InterPro" id="IPR014851">
    <property type="entry name" value="BCS1_N"/>
</dbReference>
<protein>
    <recommendedName>
        <fullName evidence="18">Bcs1-like protein</fullName>
    </recommendedName>
</protein>
<feature type="region of interest" description="Disordered" evidence="12">
    <location>
        <begin position="1"/>
        <end position="23"/>
    </location>
</feature>
<feature type="region of interest" description="Disordered" evidence="12">
    <location>
        <begin position="636"/>
        <end position="897"/>
    </location>
</feature>
<feature type="compositionally biased region" description="Basic and acidic residues" evidence="12">
    <location>
        <begin position="400"/>
        <end position="411"/>
    </location>
</feature>
<evidence type="ECO:0000256" key="13">
    <source>
        <dbReference type="SAM" id="Phobius"/>
    </source>
</evidence>
<evidence type="ECO:0000259" key="14">
    <source>
        <dbReference type="SMART" id="SM00382"/>
    </source>
</evidence>
<name>A0ABP0CA24_9PEZI</name>
<proteinExistence type="inferred from homology"/>
<feature type="compositionally biased region" description="Basic residues" evidence="12">
    <location>
        <begin position="764"/>
        <end position="785"/>
    </location>
</feature>
<feature type="transmembrane region" description="Helical" evidence="13">
    <location>
        <begin position="60"/>
        <end position="78"/>
    </location>
</feature>
<feature type="region of interest" description="Disordered" evidence="12">
    <location>
        <begin position="147"/>
        <end position="187"/>
    </location>
</feature>
<dbReference type="InterPro" id="IPR003960">
    <property type="entry name" value="ATPase_AAA_CS"/>
</dbReference>
<keyword evidence="3 13" id="KW-0812">Transmembrane</keyword>
<comment type="similarity">
    <text evidence="2">Belongs to the AAA ATPase family. BCS1 subfamily.</text>
</comment>
<evidence type="ECO:0008006" key="18">
    <source>
        <dbReference type="Google" id="ProtNLM"/>
    </source>
</evidence>
<evidence type="ECO:0000256" key="2">
    <source>
        <dbReference type="ARBA" id="ARBA00007448"/>
    </source>
</evidence>
<feature type="compositionally biased region" description="Low complexity" evidence="12">
    <location>
        <begin position="812"/>
        <end position="840"/>
    </location>
</feature>
<feature type="compositionally biased region" description="Basic and acidic residues" evidence="12">
    <location>
        <begin position="660"/>
        <end position="686"/>
    </location>
</feature>
<dbReference type="InterPro" id="IPR050747">
    <property type="entry name" value="Mitochondrial_chaperone_BCS1"/>
</dbReference>
<evidence type="ECO:0000259" key="15">
    <source>
        <dbReference type="SMART" id="SM01024"/>
    </source>
</evidence>
<dbReference type="SMART" id="SM00382">
    <property type="entry name" value="AAA"/>
    <property type="match status" value="1"/>
</dbReference>
<keyword evidence="10 13" id="KW-0472">Membrane</keyword>
<evidence type="ECO:0000256" key="9">
    <source>
        <dbReference type="ARBA" id="ARBA00023128"/>
    </source>
</evidence>
<evidence type="ECO:0000256" key="6">
    <source>
        <dbReference type="ARBA" id="ARBA00022801"/>
    </source>
</evidence>
<feature type="compositionally biased region" description="Low complexity" evidence="12">
    <location>
        <begin position="735"/>
        <end position="752"/>
    </location>
</feature>
<feature type="compositionally biased region" description="Acidic residues" evidence="12">
    <location>
        <begin position="412"/>
        <end position="444"/>
    </location>
</feature>